<dbReference type="Proteomes" id="UP000225706">
    <property type="component" value="Unassembled WGS sequence"/>
</dbReference>
<keyword evidence="2" id="KW-1185">Reference proteome</keyword>
<proteinExistence type="predicted"/>
<accession>A0A2B4R3K2</accession>
<name>A0A2B4R3K2_STYPI</name>
<organism evidence="1 2">
    <name type="scientific">Stylophora pistillata</name>
    <name type="common">Smooth cauliflower coral</name>
    <dbReference type="NCBI Taxonomy" id="50429"/>
    <lineage>
        <taxon>Eukaryota</taxon>
        <taxon>Metazoa</taxon>
        <taxon>Cnidaria</taxon>
        <taxon>Anthozoa</taxon>
        <taxon>Hexacorallia</taxon>
        <taxon>Scleractinia</taxon>
        <taxon>Astrocoeniina</taxon>
        <taxon>Pocilloporidae</taxon>
        <taxon>Stylophora</taxon>
    </lineage>
</organism>
<reference evidence="2" key="1">
    <citation type="journal article" date="2017" name="bioRxiv">
        <title>Comparative analysis of the genomes of Stylophora pistillata and Acropora digitifera provides evidence for extensive differences between species of corals.</title>
        <authorList>
            <person name="Voolstra C.R."/>
            <person name="Li Y."/>
            <person name="Liew Y.J."/>
            <person name="Baumgarten S."/>
            <person name="Zoccola D."/>
            <person name="Flot J.-F."/>
            <person name="Tambutte S."/>
            <person name="Allemand D."/>
            <person name="Aranda M."/>
        </authorList>
    </citation>
    <scope>NUCLEOTIDE SEQUENCE [LARGE SCALE GENOMIC DNA]</scope>
</reference>
<comment type="caution">
    <text evidence="1">The sequence shown here is derived from an EMBL/GenBank/DDBJ whole genome shotgun (WGS) entry which is preliminary data.</text>
</comment>
<dbReference type="EMBL" id="LSMT01003775">
    <property type="protein sequence ID" value="PFX11090.1"/>
    <property type="molecule type" value="Genomic_DNA"/>
</dbReference>
<evidence type="ECO:0000313" key="1">
    <source>
        <dbReference type="EMBL" id="PFX11090.1"/>
    </source>
</evidence>
<gene>
    <name evidence="1" type="ORF">AWC38_SpisGene25440</name>
</gene>
<sequence length="234" mass="24768">MVVTKFSATTAKITFTGNATAHQKIVGGTDNSVANVTVTFNNSAFVGSPNITALATRTKNDIAIEYTYNPPSFSYRYVTPETIADSAFATDFVGFPESKDGALFQQYFLEISVVDGSFVNGTSTLNTHYQMQNVPAGLTPQLIKYRDKLYLNFTGSATAHAAANDVANVTITLLDAVVAGSPDISSVATKSKNDIAIKFDITIIAVAGGSRILQEISAGSGRFSYNDGDALTST</sequence>
<protein>
    <submittedName>
        <fullName evidence="1">Uncharacterized protein</fullName>
    </submittedName>
</protein>
<dbReference type="AlphaFoldDB" id="A0A2B4R3K2"/>
<feature type="non-terminal residue" evidence="1">
    <location>
        <position position="234"/>
    </location>
</feature>
<evidence type="ECO:0000313" key="2">
    <source>
        <dbReference type="Proteomes" id="UP000225706"/>
    </source>
</evidence>